<evidence type="ECO:0000259" key="1">
    <source>
        <dbReference type="PROSITE" id="PS50086"/>
    </source>
</evidence>
<feature type="domain" description="Rab-GAP TBC" evidence="1">
    <location>
        <begin position="36"/>
        <end position="269"/>
    </location>
</feature>
<dbReference type="Gene3D" id="1.10.8.270">
    <property type="entry name" value="putative rabgap domain of human tbc1 domain family member 14 like domains"/>
    <property type="match status" value="1"/>
</dbReference>
<proteinExistence type="predicted"/>
<evidence type="ECO:0000313" key="2">
    <source>
        <dbReference type="EMBL" id="OEJ86183.1"/>
    </source>
</evidence>
<dbReference type="InParanoid" id="A0A1E5RHX0"/>
<comment type="caution">
    <text evidence="2">The sequence shown here is derived from an EMBL/GenBank/DDBJ whole genome shotgun (WGS) entry which is preliminary data.</text>
</comment>
<organism evidence="2 3">
    <name type="scientific">Hanseniaspora osmophila</name>
    <dbReference type="NCBI Taxonomy" id="56408"/>
    <lineage>
        <taxon>Eukaryota</taxon>
        <taxon>Fungi</taxon>
        <taxon>Dikarya</taxon>
        <taxon>Ascomycota</taxon>
        <taxon>Saccharomycotina</taxon>
        <taxon>Saccharomycetes</taxon>
        <taxon>Saccharomycodales</taxon>
        <taxon>Saccharomycodaceae</taxon>
        <taxon>Hanseniaspora</taxon>
    </lineage>
</organism>
<dbReference type="EMBL" id="LPNM01000006">
    <property type="protein sequence ID" value="OEJ86183.1"/>
    <property type="molecule type" value="Genomic_DNA"/>
</dbReference>
<dbReference type="Pfam" id="PF00566">
    <property type="entry name" value="RabGAP-TBC"/>
    <property type="match status" value="1"/>
</dbReference>
<accession>A0A1E5RHX0</accession>
<dbReference type="Proteomes" id="UP000095728">
    <property type="component" value="Unassembled WGS sequence"/>
</dbReference>
<dbReference type="InterPro" id="IPR000195">
    <property type="entry name" value="Rab-GAP-TBC_dom"/>
</dbReference>
<keyword evidence="3" id="KW-1185">Reference proteome</keyword>
<dbReference type="SUPFAM" id="SSF47923">
    <property type="entry name" value="Ypt/Rab-GAP domain of gyp1p"/>
    <property type="match status" value="2"/>
</dbReference>
<dbReference type="SMART" id="SM00164">
    <property type="entry name" value="TBC"/>
    <property type="match status" value="1"/>
</dbReference>
<dbReference type="FunCoup" id="A0A1E5RHX0">
    <property type="interactions" value="222"/>
</dbReference>
<dbReference type="InterPro" id="IPR035969">
    <property type="entry name" value="Rab-GAP_TBC_sf"/>
</dbReference>
<dbReference type="AlphaFoldDB" id="A0A1E5RHX0"/>
<sequence length="336" mass="37981">MSQYESFIYNQQPVILNSSLSQLRYLILSQGLPTGKNNNRLRIHVWSVLLQCSMENCTSQYLALLSKGEDLPPLIYNKIKNDTPRTLVKDSTFQKTVSEDALLRGLCCFAWESIDIAATAAAAGLAEGDEDTHLSSFASSSGIHEDEKEALAEENVYKISEYVQGMNVLLAPLLFVCESSEPMAFRFFTKICRRYIPTYLNKNLSGVYKGAQLLEICLSIIDPKLSKFLRQDHLLTAEIYGIPSIMTLSACTPPLNEVLKLWDFMFAYGFHMNILFIVAQLVLMRSELLKSPTPMNLLKNFPQFNADEVIRLGVGFIAKLPHEVYQSLVEHLYRIT</sequence>
<dbReference type="GO" id="GO:0005096">
    <property type="term" value="F:GTPase activator activity"/>
    <property type="evidence" value="ECO:0007669"/>
    <property type="project" value="TreeGrafter"/>
</dbReference>
<dbReference type="PANTHER" id="PTHR22957">
    <property type="entry name" value="TBC1 DOMAIN FAMILY MEMBER GTPASE-ACTIVATING PROTEIN"/>
    <property type="match status" value="1"/>
</dbReference>
<name>A0A1E5RHX0_9ASCO</name>
<evidence type="ECO:0000313" key="3">
    <source>
        <dbReference type="Proteomes" id="UP000095728"/>
    </source>
</evidence>
<protein>
    <submittedName>
        <fullName evidence="2">Mitotic check point protein BUB2</fullName>
    </submittedName>
</protein>
<dbReference type="FunFam" id="1.10.472.80:FF:000026">
    <property type="entry name" value="Mitotic check point protein (Bub2)"/>
    <property type="match status" value="1"/>
</dbReference>
<dbReference type="Gene3D" id="1.10.472.80">
    <property type="entry name" value="Ypt/Rab-GAP domain of gyp1p, domain 3"/>
    <property type="match status" value="1"/>
</dbReference>
<dbReference type="GO" id="GO:0044732">
    <property type="term" value="C:mitotic spindle pole body"/>
    <property type="evidence" value="ECO:0007669"/>
    <property type="project" value="TreeGrafter"/>
</dbReference>
<dbReference type="PANTHER" id="PTHR22957:SF263">
    <property type="entry name" value="MITOTIC CHECK POINT PROTEIN BUB2"/>
    <property type="match status" value="1"/>
</dbReference>
<dbReference type="STRING" id="56408.A0A1E5RHX0"/>
<dbReference type="GO" id="GO:0031030">
    <property type="term" value="P:negative regulation of septation initiation signaling"/>
    <property type="evidence" value="ECO:0007669"/>
    <property type="project" value="TreeGrafter"/>
</dbReference>
<reference evidence="3" key="1">
    <citation type="journal article" date="2016" name="Genome Announc.">
        <title>Genome sequences of three species of Hanseniaspora isolated from spontaneous wine fermentations.</title>
        <authorList>
            <person name="Sternes P.R."/>
            <person name="Lee D."/>
            <person name="Kutyna D.R."/>
            <person name="Borneman A.R."/>
        </authorList>
    </citation>
    <scope>NUCLEOTIDE SEQUENCE [LARGE SCALE GENOMIC DNA]</scope>
    <source>
        <strain evidence="3">AWRI3579</strain>
    </source>
</reference>
<dbReference type="PROSITE" id="PS50086">
    <property type="entry name" value="TBC_RABGAP"/>
    <property type="match status" value="1"/>
</dbReference>
<dbReference type="OrthoDB" id="10263206at2759"/>
<gene>
    <name evidence="2" type="ORF">AWRI3579_g1431</name>
</gene>